<feature type="coiled-coil region" evidence="1">
    <location>
        <begin position="10"/>
        <end position="37"/>
    </location>
</feature>
<dbReference type="InterPro" id="IPR055310">
    <property type="entry name" value="CEP112"/>
</dbReference>
<protein>
    <submittedName>
        <fullName evidence="2">Uncharacterized protein</fullName>
    </submittedName>
</protein>
<evidence type="ECO:0000256" key="1">
    <source>
        <dbReference type="SAM" id="Coils"/>
    </source>
</evidence>
<proteinExistence type="predicted"/>
<dbReference type="PANTHER" id="PTHR18871">
    <property type="entry name" value="CENTROSOMAL PROTEIN OF 112 KDA"/>
    <property type="match status" value="1"/>
</dbReference>
<gene>
    <name evidence="2" type="ORF">JD844_011286</name>
</gene>
<keyword evidence="3" id="KW-1185">Reference proteome</keyword>
<dbReference type="Proteomes" id="UP000826234">
    <property type="component" value="Unassembled WGS sequence"/>
</dbReference>
<feature type="non-terminal residue" evidence="2">
    <location>
        <position position="1"/>
    </location>
</feature>
<reference evidence="2 3" key="1">
    <citation type="journal article" date="2022" name="Gigascience">
        <title>A chromosome-level genome assembly and annotation of the desert horned lizard, Phrynosoma platyrhinos, provides insight into chromosomal rearrangements among reptiles.</title>
        <authorList>
            <person name="Koochekian N."/>
            <person name="Ascanio A."/>
            <person name="Farleigh K."/>
            <person name="Card D.C."/>
            <person name="Schield D.R."/>
            <person name="Castoe T.A."/>
            <person name="Jezkova T."/>
        </authorList>
    </citation>
    <scope>NUCLEOTIDE SEQUENCE [LARGE SCALE GENOMIC DNA]</scope>
    <source>
        <strain evidence="2">NK-2021</strain>
    </source>
</reference>
<dbReference type="PANTHER" id="PTHR18871:SF2">
    <property type="entry name" value="CENTROSOMAL PROTEIN OF 112 KDA"/>
    <property type="match status" value="1"/>
</dbReference>
<evidence type="ECO:0000313" key="3">
    <source>
        <dbReference type="Proteomes" id="UP000826234"/>
    </source>
</evidence>
<keyword evidence="1" id="KW-0175">Coiled coil</keyword>
<dbReference type="EMBL" id="JAIPUX010000439">
    <property type="protein sequence ID" value="KAH0629316.1"/>
    <property type="molecule type" value="Genomic_DNA"/>
</dbReference>
<evidence type="ECO:0000313" key="2">
    <source>
        <dbReference type="EMBL" id="KAH0629316.1"/>
    </source>
</evidence>
<comment type="caution">
    <text evidence="2">The sequence shown here is derived from an EMBL/GenBank/DDBJ whole genome shotgun (WGS) entry which is preliminary data.</text>
</comment>
<name>A0ABQ7TJ00_PHRPL</name>
<organism evidence="2 3">
    <name type="scientific">Phrynosoma platyrhinos</name>
    <name type="common">Desert horned lizard</name>
    <dbReference type="NCBI Taxonomy" id="52577"/>
    <lineage>
        <taxon>Eukaryota</taxon>
        <taxon>Metazoa</taxon>
        <taxon>Chordata</taxon>
        <taxon>Craniata</taxon>
        <taxon>Vertebrata</taxon>
        <taxon>Euteleostomi</taxon>
        <taxon>Lepidosauria</taxon>
        <taxon>Squamata</taxon>
        <taxon>Bifurcata</taxon>
        <taxon>Unidentata</taxon>
        <taxon>Episquamata</taxon>
        <taxon>Toxicofera</taxon>
        <taxon>Iguania</taxon>
        <taxon>Phrynosomatidae</taxon>
        <taxon>Phrynosomatinae</taxon>
        <taxon>Phrynosoma</taxon>
    </lineage>
</organism>
<accession>A0ABQ7TJ00</accession>
<sequence>EKEEQLTQVMEVQRLQAQQADAALEEFKRQVELNSEKVYAEMKEQPFSQHLLLHLEI</sequence>